<keyword evidence="2" id="KW-0805">Transcription regulation</keyword>
<feature type="domain" description="Sugar-binding" evidence="5">
    <location>
        <begin position="63"/>
        <end position="309"/>
    </location>
</feature>
<dbReference type="Gene3D" id="1.10.10.10">
    <property type="entry name" value="Winged helix-like DNA-binding domain superfamily/Winged helix DNA-binding domain"/>
    <property type="match status" value="1"/>
</dbReference>
<dbReference type="GO" id="GO:0030246">
    <property type="term" value="F:carbohydrate binding"/>
    <property type="evidence" value="ECO:0007669"/>
    <property type="project" value="InterPro"/>
</dbReference>
<sequence length="322" mass="35250">MASNDVFTENLLVKVAWYYYKDNLTQTEISDLLNLSRNKVVRLLDRARAENIVQFHIKGPGVNCLEIEKDLIHSFKIDHAFVIPTPKDYLSQSLSKAAAQFIESNISNNELIGFGWGEAVSRTIESLTIDPSIEISMVTLTGGVNYYFQKREYSSESGLDKFKGGIHVIPAPFLASSEEMAKNMLSEPSVSNLLDLASLSNHVVVGIGGLSTASTIIKEEKMTLNELIYIKNHNAVGDILGQFFDAQGKILDLPHHNRLIGTQLSTLKKLHNVIGVAGGAHKVDAIYGALKGGYINTIITDEETATALIKKEAALNGVHPSI</sequence>
<evidence type="ECO:0000313" key="7">
    <source>
        <dbReference type="Proteomes" id="UP000501868"/>
    </source>
</evidence>
<accession>A0A6H1NZ62</accession>
<dbReference type="InterPro" id="IPR037171">
    <property type="entry name" value="NagB/RpiA_transferase-like"/>
</dbReference>
<reference evidence="6 7" key="2">
    <citation type="submission" date="2020-04" db="EMBL/GenBank/DDBJ databases">
        <authorList>
            <person name="Fomenkov A."/>
            <person name="Anton B.P."/>
            <person name="Roberts R.J."/>
        </authorList>
    </citation>
    <scope>NUCLEOTIDE SEQUENCE [LARGE SCALE GENOMIC DNA]</scope>
    <source>
        <strain evidence="6 7">S2</strain>
    </source>
</reference>
<evidence type="ECO:0000256" key="4">
    <source>
        <dbReference type="ARBA" id="ARBA00023163"/>
    </source>
</evidence>
<evidence type="ECO:0000259" key="5">
    <source>
        <dbReference type="Pfam" id="PF04198"/>
    </source>
</evidence>
<dbReference type="SUPFAM" id="SSF100950">
    <property type="entry name" value="NagB/RpiA/CoA transferase-like"/>
    <property type="match status" value="1"/>
</dbReference>
<dbReference type="EMBL" id="CP051128">
    <property type="protein sequence ID" value="QIZ06610.1"/>
    <property type="molecule type" value="Genomic_DNA"/>
</dbReference>
<dbReference type="PANTHER" id="PTHR34294:SF1">
    <property type="entry name" value="TRANSCRIPTIONAL REGULATOR LSRR"/>
    <property type="match status" value="1"/>
</dbReference>
<reference evidence="6 7" key="1">
    <citation type="submission" date="2020-04" db="EMBL/GenBank/DDBJ databases">
        <title>Genome-Wide Identification of 5-Methylcytosine Sites in Bacterial Genomes By High-Throughput Sequencing of MspJI Restriction Fragments.</title>
        <authorList>
            <person name="Wu V."/>
        </authorList>
    </citation>
    <scope>NUCLEOTIDE SEQUENCE [LARGE SCALE GENOMIC DNA]</scope>
    <source>
        <strain evidence="6 7">S2</strain>
    </source>
</reference>
<evidence type="ECO:0000256" key="2">
    <source>
        <dbReference type="ARBA" id="ARBA00023015"/>
    </source>
</evidence>
<dbReference type="Proteomes" id="UP000501868">
    <property type="component" value="Chromosome"/>
</dbReference>
<comment type="similarity">
    <text evidence="1">Belongs to the SorC transcriptional regulatory family.</text>
</comment>
<evidence type="ECO:0000256" key="1">
    <source>
        <dbReference type="ARBA" id="ARBA00010466"/>
    </source>
</evidence>
<dbReference type="InterPro" id="IPR036388">
    <property type="entry name" value="WH-like_DNA-bd_sf"/>
</dbReference>
<name>A0A6H1NZ62_PRIMG</name>
<dbReference type="InterPro" id="IPR007324">
    <property type="entry name" value="Sugar-bd_dom_put"/>
</dbReference>
<evidence type="ECO:0000256" key="3">
    <source>
        <dbReference type="ARBA" id="ARBA00023125"/>
    </source>
</evidence>
<keyword evidence="3" id="KW-0238">DNA-binding</keyword>
<dbReference type="GO" id="GO:0003677">
    <property type="term" value="F:DNA binding"/>
    <property type="evidence" value="ECO:0007669"/>
    <property type="project" value="UniProtKB-KW"/>
</dbReference>
<proteinExistence type="inferred from homology"/>
<dbReference type="Pfam" id="PF04198">
    <property type="entry name" value="Sugar-bind"/>
    <property type="match status" value="1"/>
</dbReference>
<dbReference type="InterPro" id="IPR051054">
    <property type="entry name" value="SorC_transcr_regulators"/>
</dbReference>
<organism evidence="6 7">
    <name type="scientific">Priestia megaterium</name>
    <name type="common">Bacillus megaterium</name>
    <dbReference type="NCBI Taxonomy" id="1404"/>
    <lineage>
        <taxon>Bacteria</taxon>
        <taxon>Bacillati</taxon>
        <taxon>Bacillota</taxon>
        <taxon>Bacilli</taxon>
        <taxon>Bacillales</taxon>
        <taxon>Bacillaceae</taxon>
        <taxon>Priestia</taxon>
    </lineage>
</organism>
<dbReference type="AlphaFoldDB" id="A0A6H1NZ62"/>
<protein>
    <submittedName>
        <fullName evidence="6">Sugar-binding transcriptional regulator</fullName>
    </submittedName>
</protein>
<dbReference type="PANTHER" id="PTHR34294">
    <property type="entry name" value="TRANSCRIPTIONAL REGULATOR-RELATED"/>
    <property type="match status" value="1"/>
</dbReference>
<dbReference type="Gene3D" id="3.40.50.1360">
    <property type="match status" value="1"/>
</dbReference>
<keyword evidence="4" id="KW-0804">Transcription</keyword>
<evidence type="ECO:0000313" key="6">
    <source>
        <dbReference type="EMBL" id="QIZ06610.1"/>
    </source>
</evidence>
<gene>
    <name evidence="6" type="ORF">HFZ78_07735</name>
</gene>